<dbReference type="EMBL" id="JBDPZN010000001">
    <property type="protein sequence ID" value="MEO3681255.1"/>
    <property type="molecule type" value="Genomic_DNA"/>
</dbReference>
<dbReference type="Proteomes" id="UP001477278">
    <property type="component" value="Unassembled WGS sequence"/>
</dbReference>
<organism evidence="1 2">
    <name type="scientific">Shewanella vesiculosa</name>
    <dbReference type="NCBI Taxonomy" id="518738"/>
    <lineage>
        <taxon>Bacteria</taxon>
        <taxon>Pseudomonadati</taxon>
        <taxon>Pseudomonadota</taxon>
        <taxon>Gammaproteobacteria</taxon>
        <taxon>Alteromonadales</taxon>
        <taxon>Shewanellaceae</taxon>
        <taxon>Shewanella</taxon>
    </lineage>
</organism>
<keyword evidence="2" id="KW-1185">Reference proteome</keyword>
<sequence>MAVTQISEFISSLTERAEIVSFEESMALIDSHYDFSPSAFKNGDLLNEAGQNSGSCKILAFGQIHQLSKPQTLAMFGQHYRDVLATPQGSDHQNIRQFLQHGWQGVLFSQLALELKS</sequence>
<name>A0ABV0FKQ1_9GAMM</name>
<dbReference type="RefSeq" id="WP_182755017.1">
    <property type="nucleotide sequence ID" value="NZ_JBDPZN010000001.1"/>
</dbReference>
<dbReference type="Pfam" id="PF08888">
    <property type="entry name" value="HopJ"/>
    <property type="match status" value="1"/>
</dbReference>
<accession>A0ABV0FKQ1</accession>
<dbReference type="InterPro" id="IPR014984">
    <property type="entry name" value="HopJ"/>
</dbReference>
<dbReference type="Gene3D" id="3.20.160.10">
    <property type="entry name" value="vpa0580 domain like"/>
    <property type="match status" value="1"/>
</dbReference>
<gene>
    <name evidence="1" type="ORF">ABHN84_03005</name>
</gene>
<evidence type="ECO:0000313" key="2">
    <source>
        <dbReference type="Proteomes" id="UP001477278"/>
    </source>
</evidence>
<reference evidence="1 2" key="1">
    <citation type="submission" date="2024-05" db="EMBL/GenBank/DDBJ databases">
        <title>Genome sequencing of Marine Estuary Bacteria, Shewanella vesiculosa and S. baltica, and Pseudomonas syringae.</title>
        <authorList>
            <person name="Gurung A."/>
            <person name="Maclea K.S."/>
        </authorList>
    </citation>
    <scope>NUCLEOTIDE SEQUENCE [LARGE SCALE GENOMIC DNA]</scope>
    <source>
        <strain evidence="1 2">1A</strain>
    </source>
</reference>
<comment type="caution">
    <text evidence="1">The sequence shown here is derived from an EMBL/GenBank/DDBJ whole genome shotgun (WGS) entry which is preliminary data.</text>
</comment>
<protein>
    <submittedName>
        <fullName evidence="1">HopJ type III effector protein</fullName>
    </submittedName>
</protein>
<proteinExistence type="predicted"/>
<dbReference type="InterPro" id="IPR038604">
    <property type="entry name" value="HopJ_sf"/>
</dbReference>
<evidence type="ECO:0000313" key="1">
    <source>
        <dbReference type="EMBL" id="MEO3681255.1"/>
    </source>
</evidence>